<dbReference type="EC" id="2.8.1.7" evidence="3 8"/>
<gene>
    <name evidence="10" type="primary">sufS</name>
    <name evidence="10" type="ORF">DX908_02255</name>
</gene>
<dbReference type="InterPro" id="IPR015424">
    <property type="entry name" value="PyrdxlP-dep_Trfase"/>
</dbReference>
<dbReference type="SUPFAM" id="SSF53383">
    <property type="entry name" value="PLP-dependent transferases"/>
    <property type="match status" value="1"/>
</dbReference>
<dbReference type="PANTHER" id="PTHR43586:SF8">
    <property type="entry name" value="CYSTEINE DESULFURASE 1, CHLOROPLASTIC"/>
    <property type="match status" value="1"/>
</dbReference>
<evidence type="ECO:0000259" key="9">
    <source>
        <dbReference type="Pfam" id="PF00266"/>
    </source>
</evidence>
<dbReference type="Pfam" id="PF00266">
    <property type="entry name" value="Aminotran_5"/>
    <property type="match status" value="1"/>
</dbReference>
<evidence type="ECO:0000256" key="3">
    <source>
        <dbReference type="ARBA" id="ARBA00012239"/>
    </source>
</evidence>
<organism evidence="10 11">
    <name type="scientific">Parvularcula marina</name>
    <dbReference type="NCBI Taxonomy" id="2292771"/>
    <lineage>
        <taxon>Bacteria</taxon>
        <taxon>Pseudomonadati</taxon>
        <taxon>Pseudomonadota</taxon>
        <taxon>Alphaproteobacteria</taxon>
        <taxon>Parvularculales</taxon>
        <taxon>Parvularculaceae</taxon>
        <taxon>Parvularcula</taxon>
    </lineage>
</organism>
<dbReference type="GO" id="GO:0031071">
    <property type="term" value="F:cysteine desulfurase activity"/>
    <property type="evidence" value="ECO:0007669"/>
    <property type="project" value="UniProtKB-UniRule"/>
</dbReference>
<keyword evidence="11" id="KW-1185">Reference proteome</keyword>
<evidence type="ECO:0000256" key="8">
    <source>
        <dbReference type="RuleBase" id="RU004506"/>
    </source>
</evidence>
<evidence type="ECO:0000256" key="2">
    <source>
        <dbReference type="ARBA" id="ARBA00010447"/>
    </source>
</evidence>
<comment type="function">
    <text evidence="8">Catalyzes the removal of elemental sulfur and selenium atoms from L-cysteine, L-cystine, L-selenocysteine, and L-selenocystine to produce L-alanine.</text>
</comment>
<protein>
    <recommendedName>
        <fullName evidence="3 8">Cysteine desulfurase</fullName>
        <ecNumber evidence="3 8">2.8.1.7</ecNumber>
    </recommendedName>
</protein>
<dbReference type="OrthoDB" id="9804366at2"/>
<proteinExistence type="inferred from homology"/>
<reference evidence="10 11" key="1">
    <citation type="submission" date="2018-08" db="EMBL/GenBank/DDBJ databases">
        <title>Parvularcula sp. SM1705, isolated from surface water of the South Sea China.</title>
        <authorList>
            <person name="Sun L."/>
        </authorList>
    </citation>
    <scope>NUCLEOTIDE SEQUENCE [LARGE SCALE GENOMIC DNA]</scope>
    <source>
        <strain evidence="10 11">SM1705</strain>
    </source>
</reference>
<dbReference type="RefSeq" id="WP_116390834.1">
    <property type="nucleotide sequence ID" value="NZ_QUQO01000001.1"/>
</dbReference>
<dbReference type="CDD" id="cd06453">
    <property type="entry name" value="SufS_like"/>
    <property type="match status" value="1"/>
</dbReference>
<evidence type="ECO:0000256" key="6">
    <source>
        <dbReference type="ARBA" id="ARBA00050776"/>
    </source>
</evidence>
<evidence type="ECO:0000256" key="5">
    <source>
        <dbReference type="ARBA" id="ARBA00022898"/>
    </source>
</evidence>
<name>A0A371RFH9_9PROT</name>
<sequence>MSFDPARFRAEFPILSREIYGKPLVYLDNAASVQKPRVLIDEMTRLMTHSYANVHRGLHALSNETTTAFEEARQTAQTYLNAASADEIIFTMGGTDAMNLVSYVLGQDEIGEGDEIILSVMEHHSNIVPWHFLRERKGAVLKWLDVDADGNVDLDAYREMFSSRTKLVAMSAQSNVLGAFPPIKEMAAIAHEHGALFLADGCQHAVHGPVDVQDLGVDFYVMTGHKAYGPTGIGVLFGRKAILDRLPPYRGGGEMIDIVEQERITYNEPPHRFEAGTPPIMEAIGLGASLRWLMEQDISGLKAYERELTDHAMEALGRSNIATVYGAAPDKGPVIAFNLGQAHPHDVSTILDRQGVAVRAGHHCCQPLMKKLGVTATARASFTAYNTHADIEALVDACAKAHDMLG</sequence>
<comment type="cofactor">
    <cofactor evidence="1 7">
        <name>pyridoxal 5'-phosphate</name>
        <dbReference type="ChEBI" id="CHEBI:597326"/>
    </cofactor>
</comment>
<dbReference type="PROSITE" id="PS00595">
    <property type="entry name" value="AA_TRANSFER_CLASS_5"/>
    <property type="match status" value="1"/>
</dbReference>
<dbReference type="InterPro" id="IPR020578">
    <property type="entry name" value="Aminotrans_V_PyrdxlP_BS"/>
</dbReference>
<comment type="similarity">
    <text evidence="2 8">Belongs to the class-V pyridoxal-phosphate-dependent aminotransferase family. Csd subfamily.</text>
</comment>
<dbReference type="FunCoup" id="A0A371RFH9">
    <property type="interactions" value="485"/>
</dbReference>
<dbReference type="EMBL" id="QUQO01000001">
    <property type="protein sequence ID" value="RFB04206.1"/>
    <property type="molecule type" value="Genomic_DNA"/>
</dbReference>
<evidence type="ECO:0000313" key="10">
    <source>
        <dbReference type="EMBL" id="RFB04206.1"/>
    </source>
</evidence>
<dbReference type="GO" id="GO:0030170">
    <property type="term" value="F:pyridoxal phosphate binding"/>
    <property type="evidence" value="ECO:0007669"/>
    <property type="project" value="UniProtKB-UniRule"/>
</dbReference>
<dbReference type="InParanoid" id="A0A371RFH9"/>
<dbReference type="InterPro" id="IPR010970">
    <property type="entry name" value="Cys_dSase_SufS"/>
</dbReference>
<feature type="domain" description="Aminotransferase class V" evidence="9">
    <location>
        <begin position="25"/>
        <end position="394"/>
    </location>
</feature>
<evidence type="ECO:0000256" key="7">
    <source>
        <dbReference type="RuleBase" id="RU004504"/>
    </source>
</evidence>
<dbReference type="Gene3D" id="3.90.1150.10">
    <property type="entry name" value="Aspartate Aminotransferase, domain 1"/>
    <property type="match status" value="1"/>
</dbReference>
<dbReference type="InterPro" id="IPR015422">
    <property type="entry name" value="PyrdxlP-dep_Trfase_small"/>
</dbReference>
<accession>A0A371RFH9</accession>
<evidence type="ECO:0000313" key="11">
    <source>
        <dbReference type="Proteomes" id="UP000264589"/>
    </source>
</evidence>
<keyword evidence="4 8" id="KW-0808">Transferase</keyword>
<dbReference type="PANTHER" id="PTHR43586">
    <property type="entry name" value="CYSTEINE DESULFURASE"/>
    <property type="match status" value="1"/>
</dbReference>
<dbReference type="Gene3D" id="3.40.640.10">
    <property type="entry name" value="Type I PLP-dependent aspartate aminotransferase-like (Major domain)"/>
    <property type="match status" value="1"/>
</dbReference>
<dbReference type="GO" id="GO:0006534">
    <property type="term" value="P:cysteine metabolic process"/>
    <property type="evidence" value="ECO:0007669"/>
    <property type="project" value="UniProtKB-UniRule"/>
</dbReference>
<dbReference type="InterPro" id="IPR015421">
    <property type="entry name" value="PyrdxlP-dep_Trfase_major"/>
</dbReference>
<dbReference type="InterPro" id="IPR000192">
    <property type="entry name" value="Aminotrans_V_dom"/>
</dbReference>
<dbReference type="AlphaFoldDB" id="A0A371RFH9"/>
<dbReference type="Proteomes" id="UP000264589">
    <property type="component" value="Unassembled WGS sequence"/>
</dbReference>
<comment type="caution">
    <text evidence="10">The sequence shown here is derived from an EMBL/GenBank/DDBJ whole genome shotgun (WGS) entry which is preliminary data.</text>
</comment>
<dbReference type="NCBIfam" id="TIGR01979">
    <property type="entry name" value="sufS"/>
    <property type="match status" value="1"/>
</dbReference>
<evidence type="ECO:0000256" key="4">
    <source>
        <dbReference type="ARBA" id="ARBA00022679"/>
    </source>
</evidence>
<comment type="catalytic activity">
    <reaction evidence="6 8">
        <text>(sulfur carrier)-H + L-cysteine = (sulfur carrier)-SH + L-alanine</text>
        <dbReference type="Rhea" id="RHEA:43892"/>
        <dbReference type="Rhea" id="RHEA-COMP:14737"/>
        <dbReference type="Rhea" id="RHEA-COMP:14739"/>
        <dbReference type="ChEBI" id="CHEBI:29917"/>
        <dbReference type="ChEBI" id="CHEBI:35235"/>
        <dbReference type="ChEBI" id="CHEBI:57972"/>
        <dbReference type="ChEBI" id="CHEBI:64428"/>
        <dbReference type="EC" id="2.8.1.7"/>
    </reaction>
</comment>
<evidence type="ECO:0000256" key="1">
    <source>
        <dbReference type="ARBA" id="ARBA00001933"/>
    </source>
</evidence>
<keyword evidence="5 8" id="KW-0663">Pyridoxal phosphate</keyword>